<comment type="caution">
    <text evidence="1">The sequence shown here is derived from an EMBL/GenBank/DDBJ whole genome shotgun (WGS) entry which is preliminary data.</text>
</comment>
<name>A0A1F6C5F9_HANXR</name>
<dbReference type="CDD" id="cd08054">
    <property type="entry name" value="gp6"/>
    <property type="match status" value="1"/>
</dbReference>
<dbReference type="NCBIfam" id="TIGR02215">
    <property type="entry name" value="phage_chp_gp8"/>
    <property type="match status" value="1"/>
</dbReference>
<dbReference type="NCBIfam" id="TIGR01560">
    <property type="entry name" value="put_DNA_pack"/>
    <property type="match status" value="1"/>
</dbReference>
<gene>
    <name evidence="1" type="ORF">A3F84_27745</name>
</gene>
<dbReference type="Gene3D" id="1.10.3230.30">
    <property type="entry name" value="Phage gp6-like head-tail connector protein"/>
    <property type="match status" value="1"/>
</dbReference>
<reference evidence="1 2" key="1">
    <citation type="journal article" date="2016" name="Nat. Commun.">
        <title>Thousands of microbial genomes shed light on interconnected biogeochemical processes in an aquifer system.</title>
        <authorList>
            <person name="Anantharaman K."/>
            <person name="Brown C.T."/>
            <person name="Hug L.A."/>
            <person name="Sharon I."/>
            <person name="Castelle C.J."/>
            <person name="Probst A.J."/>
            <person name="Thomas B.C."/>
            <person name="Singh A."/>
            <person name="Wilkins M.J."/>
            <person name="Karaoz U."/>
            <person name="Brodie E.L."/>
            <person name="Williams K.H."/>
            <person name="Hubbard S.S."/>
            <person name="Banfield J.F."/>
        </authorList>
    </citation>
    <scope>NUCLEOTIDE SEQUENCE [LARGE SCALE GENOMIC DNA]</scope>
    <source>
        <strain evidence="2">RIFCSPLOWO2_12_FULL_64_10</strain>
    </source>
</reference>
<proteinExistence type="predicted"/>
<dbReference type="EMBL" id="MFKF01000416">
    <property type="protein sequence ID" value="OGG44107.1"/>
    <property type="molecule type" value="Genomic_DNA"/>
</dbReference>
<evidence type="ECO:0000313" key="2">
    <source>
        <dbReference type="Proteomes" id="UP000178606"/>
    </source>
</evidence>
<evidence type="ECO:0008006" key="3">
    <source>
        <dbReference type="Google" id="ProtNLM"/>
    </source>
</evidence>
<accession>A0A1F6C5F9</accession>
<dbReference type="AlphaFoldDB" id="A0A1F6C5F9"/>
<organism evidence="1 2">
    <name type="scientific">Handelsmanbacteria sp. (strain RIFCSPLOWO2_12_FULL_64_10)</name>
    <dbReference type="NCBI Taxonomy" id="1817868"/>
    <lineage>
        <taxon>Bacteria</taxon>
        <taxon>Candidatus Handelsmaniibacteriota</taxon>
    </lineage>
</organism>
<evidence type="ECO:0000313" key="1">
    <source>
        <dbReference type="EMBL" id="OGG44107.1"/>
    </source>
</evidence>
<dbReference type="InterPro" id="IPR006450">
    <property type="entry name" value="Phage_HK97_gp6-like"/>
</dbReference>
<dbReference type="InterPro" id="IPR011738">
    <property type="entry name" value="Phage_CHP"/>
</dbReference>
<sequence length="201" mass="21775">MPYGLRQTVAPGVEPIDLAVAKLHCRDDVTENETTLTALIAAARRHVERWTSRQLITATWAMTLDEFPSGDDGTDNGEIRVPISPLIAVTSITYVDSDGDTQTLATADYQVDARTEPGRIRPVYGEVWPATRPDTMAAVTVTFTAGYGTAASDVPDDIKAAIKLLISHLNEHREAVSEISVNELPLGVKSLLSLNDVAEYV</sequence>
<dbReference type="Proteomes" id="UP000178606">
    <property type="component" value="Unassembled WGS sequence"/>
</dbReference>
<protein>
    <recommendedName>
        <fullName evidence="3">Phage gp6-like head-tail connector protein</fullName>
    </recommendedName>
</protein>